<evidence type="ECO:0008006" key="5">
    <source>
        <dbReference type="Google" id="ProtNLM"/>
    </source>
</evidence>
<feature type="transmembrane region" description="Helical" evidence="2">
    <location>
        <begin position="41"/>
        <end position="62"/>
    </location>
</feature>
<reference evidence="4" key="1">
    <citation type="journal article" date="2019" name="Int. J. Syst. Evol. Microbiol.">
        <title>The Global Catalogue of Microorganisms (GCM) 10K type strain sequencing project: providing services to taxonomists for standard genome sequencing and annotation.</title>
        <authorList>
            <consortium name="The Broad Institute Genomics Platform"/>
            <consortium name="The Broad Institute Genome Sequencing Center for Infectious Disease"/>
            <person name="Wu L."/>
            <person name="Ma J."/>
        </authorList>
    </citation>
    <scope>NUCLEOTIDE SEQUENCE [LARGE SCALE GENOMIC DNA]</scope>
    <source>
        <strain evidence="4">JCM 3369</strain>
    </source>
</reference>
<feature type="region of interest" description="Disordered" evidence="1">
    <location>
        <begin position="313"/>
        <end position="438"/>
    </location>
</feature>
<dbReference type="RefSeq" id="WP_160822023.1">
    <property type="nucleotide sequence ID" value="NZ_JBHSXE010000001.1"/>
</dbReference>
<feature type="transmembrane region" description="Helical" evidence="2">
    <location>
        <begin position="82"/>
        <end position="114"/>
    </location>
</feature>
<dbReference type="EMBL" id="JBHSXS010000060">
    <property type="protein sequence ID" value="MFC6886806.1"/>
    <property type="molecule type" value="Genomic_DNA"/>
</dbReference>
<sequence>MPGPDGGNGDVGGDVPLRPMSISEMLDGAIAGIRRRPRATLGASVAISTVIQVGGTFAAYFLGGGRSTEELTPGVFLRTVGAQFTFGVLGLIVSAFGILLLAGLLAPMFGRVLLGRPVPPRQMLRDVRPSAARLAAVAAVTMGAALLGLLLPAAPFILLLAGEAHPALITLAGIVGVPVGLGLMVWLYVLLVLAAPAVVLERQSVAGALRRARALSRGRWLRTCGTLLAALLITVFMGFFALRIPFLIVQLVFFGDAEDGARLVLGLAVDTVGRIVSWSIVLPFDAGVIALLYADRRMRREGFDLDLRTRRTERAKAGEAGEAGEPGKPGDGADGAEEEEDDFFSLWRPTEAATRASASGRSGRPPTMPPPPPGAAGPPMPPYAPQPYPQQPYPQQPYPQPPYGQQPYGQQPAPFAPRPPQPPQPPGGGARPETGAYP</sequence>
<keyword evidence="2" id="KW-0472">Membrane</keyword>
<keyword evidence="2" id="KW-1133">Transmembrane helix</keyword>
<feature type="transmembrane region" description="Helical" evidence="2">
    <location>
        <begin position="275"/>
        <end position="294"/>
    </location>
</feature>
<name>A0ABW2D1Q0_9ACTN</name>
<organism evidence="3 4">
    <name type="scientific">Actinomadura yumaensis</name>
    <dbReference type="NCBI Taxonomy" id="111807"/>
    <lineage>
        <taxon>Bacteria</taxon>
        <taxon>Bacillati</taxon>
        <taxon>Actinomycetota</taxon>
        <taxon>Actinomycetes</taxon>
        <taxon>Streptosporangiales</taxon>
        <taxon>Thermomonosporaceae</taxon>
        <taxon>Actinomadura</taxon>
    </lineage>
</organism>
<dbReference type="PANTHER" id="PTHR33133:SF1">
    <property type="entry name" value="EXPRESSED PROTEIN-RELATED"/>
    <property type="match status" value="1"/>
</dbReference>
<keyword evidence="4" id="KW-1185">Reference proteome</keyword>
<feature type="compositionally biased region" description="Acidic residues" evidence="1">
    <location>
        <begin position="334"/>
        <end position="343"/>
    </location>
</feature>
<feature type="transmembrane region" description="Helical" evidence="2">
    <location>
        <begin position="134"/>
        <end position="161"/>
    </location>
</feature>
<feature type="transmembrane region" description="Helical" evidence="2">
    <location>
        <begin position="220"/>
        <end position="242"/>
    </location>
</feature>
<keyword evidence="2" id="KW-0812">Transmembrane</keyword>
<feature type="compositionally biased region" description="Pro residues" evidence="1">
    <location>
        <begin position="366"/>
        <end position="404"/>
    </location>
</feature>
<feature type="transmembrane region" description="Helical" evidence="2">
    <location>
        <begin position="167"/>
        <end position="200"/>
    </location>
</feature>
<accession>A0ABW2D1Q0</accession>
<proteinExistence type="predicted"/>
<feature type="compositionally biased region" description="Low complexity" evidence="1">
    <location>
        <begin position="352"/>
        <end position="365"/>
    </location>
</feature>
<dbReference type="PANTHER" id="PTHR33133">
    <property type="entry name" value="OS08G0107100 PROTEIN-RELATED"/>
    <property type="match status" value="1"/>
</dbReference>
<evidence type="ECO:0000313" key="4">
    <source>
        <dbReference type="Proteomes" id="UP001596380"/>
    </source>
</evidence>
<evidence type="ECO:0000256" key="2">
    <source>
        <dbReference type="SAM" id="Phobius"/>
    </source>
</evidence>
<evidence type="ECO:0000313" key="3">
    <source>
        <dbReference type="EMBL" id="MFC6886806.1"/>
    </source>
</evidence>
<feature type="compositionally biased region" description="Pro residues" evidence="1">
    <location>
        <begin position="414"/>
        <end position="426"/>
    </location>
</feature>
<evidence type="ECO:0000256" key="1">
    <source>
        <dbReference type="SAM" id="MobiDB-lite"/>
    </source>
</evidence>
<dbReference type="Proteomes" id="UP001596380">
    <property type="component" value="Unassembled WGS sequence"/>
</dbReference>
<gene>
    <name evidence="3" type="ORF">ACFQKB_44075</name>
</gene>
<protein>
    <recommendedName>
        <fullName evidence="5">Glycerophosphoryl diester phosphodiesterase membrane domain-containing protein</fullName>
    </recommendedName>
</protein>
<comment type="caution">
    <text evidence="3">The sequence shown here is derived from an EMBL/GenBank/DDBJ whole genome shotgun (WGS) entry which is preliminary data.</text>
</comment>